<dbReference type="InterPro" id="IPR055530">
    <property type="entry name" value="DUF7104"/>
</dbReference>
<dbReference type="EMBL" id="VYYT01000025">
    <property type="protein sequence ID" value="KAK2776662.1"/>
    <property type="molecule type" value="Genomic_DNA"/>
</dbReference>
<evidence type="ECO:0000313" key="2">
    <source>
        <dbReference type="EMBL" id="KAK2776662.1"/>
    </source>
</evidence>
<accession>A0AAD9YSJ8</accession>
<evidence type="ECO:0000256" key="1">
    <source>
        <dbReference type="SAM" id="MobiDB-lite"/>
    </source>
</evidence>
<dbReference type="Gene3D" id="1.20.5.340">
    <property type="match status" value="1"/>
</dbReference>
<feature type="region of interest" description="Disordered" evidence="1">
    <location>
        <begin position="209"/>
        <end position="261"/>
    </location>
</feature>
<feature type="compositionally biased region" description="Polar residues" evidence="1">
    <location>
        <begin position="252"/>
        <end position="261"/>
    </location>
</feature>
<reference evidence="2" key="1">
    <citation type="submission" date="2023-02" db="EMBL/GenBank/DDBJ databases">
        <title>Colletotrichum kahawae CIFC_Que2 genome sequencing and assembly.</title>
        <authorList>
            <person name="Baroncelli R."/>
        </authorList>
    </citation>
    <scope>NUCLEOTIDE SEQUENCE</scope>
    <source>
        <strain evidence="2">CIFC_Que2</strain>
    </source>
</reference>
<evidence type="ECO:0000313" key="3">
    <source>
        <dbReference type="Proteomes" id="UP001281614"/>
    </source>
</evidence>
<dbReference type="Proteomes" id="UP001281614">
    <property type="component" value="Unassembled WGS sequence"/>
</dbReference>
<dbReference type="AlphaFoldDB" id="A0AAD9YSJ8"/>
<organism evidence="2 3">
    <name type="scientific">Colletotrichum kahawae</name>
    <name type="common">Coffee berry disease fungus</name>
    <dbReference type="NCBI Taxonomy" id="34407"/>
    <lineage>
        <taxon>Eukaryota</taxon>
        <taxon>Fungi</taxon>
        <taxon>Dikarya</taxon>
        <taxon>Ascomycota</taxon>
        <taxon>Pezizomycotina</taxon>
        <taxon>Sordariomycetes</taxon>
        <taxon>Hypocreomycetidae</taxon>
        <taxon>Glomerellales</taxon>
        <taxon>Glomerellaceae</taxon>
        <taxon>Colletotrichum</taxon>
        <taxon>Colletotrichum gloeosporioides species complex</taxon>
    </lineage>
</organism>
<feature type="region of interest" description="Disordered" evidence="1">
    <location>
        <begin position="165"/>
        <end position="190"/>
    </location>
</feature>
<proteinExistence type="predicted"/>
<feature type="compositionally biased region" description="Basic and acidic residues" evidence="1">
    <location>
        <begin position="166"/>
        <end position="175"/>
    </location>
</feature>
<comment type="caution">
    <text evidence="2">The sequence shown here is derived from an EMBL/GenBank/DDBJ whole genome shotgun (WGS) entry which is preliminary data.</text>
</comment>
<name>A0AAD9YSJ8_COLKA</name>
<keyword evidence="3" id="KW-1185">Reference proteome</keyword>
<protein>
    <submittedName>
        <fullName evidence="2">Het domain protein</fullName>
    </submittedName>
</protein>
<sequence>MAEVYARASRVVVWLEEVTGDGQLDKEAEDDSCRAIQAISIAANKTRTWPSSKRWNGSFSSFEDATLPTKSRTSKSEDTAAVVKLLQRNWFSRILQEVAASRQVLIIWLQRAWRGDWTIKSSAKRAKSGDYICALRGASRPTIVRIYDDYCLIIAMAIEQPAVSHDGPREVHYGDTRSSPSPDRRFSFGSDQSRARDLIFMEGSQTECSMIEDERSGANKGNSSGKELRSDGEIYAGESSDERSRDGYFESPNPSQDGTRSDANFRLFWDLEASPKDTGTEAKLNEFLRNRAIEYEAPEETFGLKEVAVLLLKVDDPDGHSCANAGRRLWSALEILWKASPFDSVEALSIIEYLVSVHRKLHESSWVTAVQELATMAVNRRSHNPTEANIVHFVSLERTELKDTSASVALDLLLNTQEVHVLITEKILKAAAANSYNSDDVMALLLDHGGEIIIGETVVEAAMENKTLGEKVLKVLLERKKDYIASTETLARVEACLDEIDRLRPLIKNKKASYMYPMWDDSD</sequence>
<dbReference type="Pfam" id="PF23397">
    <property type="entry name" value="DUF7104"/>
    <property type="match status" value="2"/>
</dbReference>
<gene>
    <name evidence="2" type="ORF">CKAH01_12312</name>
</gene>